<organism evidence="1 2">
    <name type="scientific">Armillaria gallica</name>
    <name type="common">Bulbous honey fungus</name>
    <name type="synonym">Armillaria bulbosa</name>
    <dbReference type="NCBI Taxonomy" id="47427"/>
    <lineage>
        <taxon>Eukaryota</taxon>
        <taxon>Fungi</taxon>
        <taxon>Dikarya</taxon>
        <taxon>Basidiomycota</taxon>
        <taxon>Agaricomycotina</taxon>
        <taxon>Agaricomycetes</taxon>
        <taxon>Agaricomycetidae</taxon>
        <taxon>Agaricales</taxon>
        <taxon>Marasmiineae</taxon>
        <taxon>Physalacriaceae</taxon>
        <taxon>Armillaria</taxon>
    </lineage>
</organism>
<dbReference type="EMBL" id="KZ293710">
    <property type="protein sequence ID" value="PBK83018.1"/>
    <property type="molecule type" value="Genomic_DNA"/>
</dbReference>
<reference evidence="2" key="1">
    <citation type="journal article" date="2017" name="Nat. Ecol. Evol.">
        <title>Genome expansion and lineage-specific genetic innovations in the forest pathogenic fungi Armillaria.</title>
        <authorList>
            <person name="Sipos G."/>
            <person name="Prasanna A.N."/>
            <person name="Walter M.C."/>
            <person name="O'Connor E."/>
            <person name="Balint B."/>
            <person name="Krizsan K."/>
            <person name="Kiss B."/>
            <person name="Hess J."/>
            <person name="Varga T."/>
            <person name="Slot J."/>
            <person name="Riley R."/>
            <person name="Boka B."/>
            <person name="Rigling D."/>
            <person name="Barry K."/>
            <person name="Lee J."/>
            <person name="Mihaltcheva S."/>
            <person name="LaButti K."/>
            <person name="Lipzen A."/>
            <person name="Waldron R."/>
            <person name="Moloney N.M."/>
            <person name="Sperisen C."/>
            <person name="Kredics L."/>
            <person name="Vagvoelgyi C."/>
            <person name="Patrignani A."/>
            <person name="Fitzpatrick D."/>
            <person name="Nagy I."/>
            <person name="Doyle S."/>
            <person name="Anderson J.B."/>
            <person name="Grigoriev I.V."/>
            <person name="Gueldener U."/>
            <person name="Muensterkoetter M."/>
            <person name="Nagy L.G."/>
        </authorList>
    </citation>
    <scope>NUCLEOTIDE SEQUENCE [LARGE SCALE GENOMIC DNA]</scope>
    <source>
        <strain evidence="2">Ar21-2</strain>
    </source>
</reference>
<dbReference type="AlphaFoldDB" id="A0A2H3CX26"/>
<name>A0A2H3CX26_ARMGA</name>
<dbReference type="InParanoid" id="A0A2H3CX26"/>
<evidence type="ECO:0000313" key="2">
    <source>
        <dbReference type="Proteomes" id="UP000217790"/>
    </source>
</evidence>
<protein>
    <submittedName>
        <fullName evidence="1">Uncharacterized protein</fullName>
    </submittedName>
</protein>
<dbReference type="Proteomes" id="UP000217790">
    <property type="component" value="Unassembled WGS sequence"/>
</dbReference>
<evidence type="ECO:0000313" key="1">
    <source>
        <dbReference type="EMBL" id="PBK83018.1"/>
    </source>
</evidence>
<sequence length="355" mass="39340">MRGDNGNGGKDINAICRVDRKLVFGTGRCAEIGMVGSLVTGFSGSSIPLRRLVGSGNSDRASDLGPIIASMVETYRGYLNERHCITRRLGAGFGTVGRRSDHILNLDVLSTVVSLSNTRPSFSASHIFAAVSGNLAWYLLHASRPRRMKWRLDIHIEGGWETLLLARPLQTAVSCTQATFRTPRVLMKSRSISTGCYPRDMSTTAKCPPTAVSSERTTSSSCRPTIFRSFLSAAPHYRDEEPSALMGQIEAYLAEDPKREPWVIHDIVLYGDLVRSPDALWMFLVTRKELTTLTHTLCIPAWSSAQIWDYLVSHVFARMDNLRSLSLPSFDLHILRHIQLSVSGHAEAELPRQGQ</sequence>
<keyword evidence="2" id="KW-1185">Reference proteome</keyword>
<dbReference type="OrthoDB" id="3259156at2759"/>
<proteinExistence type="predicted"/>
<gene>
    <name evidence="1" type="ORF">ARMGADRAFT_1038180</name>
</gene>
<accession>A0A2H3CX26</accession>